<evidence type="ECO:0008006" key="3">
    <source>
        <dbReference type="Google" id="ProtNLM"/>
    </source>
</evidence>
<sequence length="135" mass="15529">MDSANIKELMQASALDAVAFAKEQQIDLDGSIKSIETVQQILDQLRNETLSDKHLFTLSYIFGAYIGEIFIENYGGHWFHQEKQGDEPPQTFIINDPYSYAFPGIVYLYLMGQEQYSLVHYFDKIAEQYPTSTDQ</sequence>
<evidence type="ECO:0000313" key="1">
    <source>
        <dbReference type="EMBL" id="TCK52157.1"/>
    </source>
</evidence>
<proteinExistence type="predicted"/>
<comment type="caution">
    <text evidence="1">The sequence shown here is derived from an EMBL/GenBank/DDBJ whole genome shotgun (WGS) entry which is preliminary data.</text>
</comment>
<dbReference type="OrthoDB" id="8779193at2"/>
<dbReference type="RefSeq" id="WP_131913053.1">
    <property type="nucleotide sequence ID" value="NZ_OU594967.1"/>
</dbReference>
<dbReference type="EMBL" id="SMGD01000013">
    <property type="protein sequence ID" value="TCK52157.1"/>
    <property type="molecule type" value="Genomic_DNA"/>
</dbReference>
<protein>
    <recommendedName>
        <fullName evidence="3">DUF3806 domain-containing protein</fullName>
    </recommendedName>
</protein>
<evidence type="ECO:0000313" key="2">
    <source>
        <dbReference type="Proteomes" id="UP000295565"/>
    </source>
</evidence>
<dbReference type="AlphaFoldDB" id="A0A4R1JMA6"/>
<reference evidence="1 2" key="1">
    <citation type="submission" date="2019-03" db="EMBL/GenBank/DDBJ databases">
        <title>Genomic Encyclopedia of Type Strains, Phase IV (KMG-IV): sequencing the most valuable type-strain genomes for metagenomic binning, comparative biology and taxonomic classification.</title>
        <authorList>
            <person name="Goeker M."/>
        </authorList>
    </citation>
    <scope>NUCLEOTIDE SEQUENCE [LARGE SCALE GENOMIC DNA]</scope>
    <source>
        <strain evidence="1 2">DSM 18577</strain>
    </source>
</reference>
<organism evidence="1 2">
    <name type="scientific">Celerinatantimonas diazotrophica</name>
    <dbReference type="NCBI Taxonomy" id="412034"/>
    <lineage>
        <taxon>Bacteria</taxon>
        <taxon>Pseudomonadati</taxon>
        <taxon>Pseudomonadota</taxon>
        <taxon>Gammaproteobacteria</taxon>
        <taxon>Celerinatantimonadaceae</taxon>
        <taxon>Celerinatantimonas</taxon>
    </lineage>
</organism>
<accession>A0A4R1JMA6</accession>
<name>A0A4R1JMA6_9GAMM</name>
<dbReference type="Proteomes" id="UP000295565">
    <property type="component" value="Unassembled WGS sequence"/>
</dbReference>
<gene>
    <name evidence="1" type="ORF">EV690_2265</name>
</gene>
<keyword evidence="2" id="KW-1185">Reference proteome</keyword>